<dbReference type="EMBL" id="JAGQKY010000093">
    <property type="protein sequence ID" value="MCA9397661.1"/>
    <property type="molecule type" value="Genomic_DNA"/>
</dbReference>
<dbReference type="Proteomes" id="UP000699691">
    <property type="component" value="Unassembled WGS sequence"/>
</dbReference>
<accession>A0A955RWW2</accession>
<organism evidence="1 2">
    <name type="scientific">candidate division WWE3 bacterium</name>
    <dbReference type="NCBI Taxonomy" id="2053526"/>
    <lineage>
        <taxon>Bacteria</taxon>
        <taxon>Katanobacteria</taxon>
    </lineage>
</organism>
<feature type="non-terminal residue" evidence="1">
    <location>
        <position position="1"/>
    </location>
</feature>
<proteinExistence type="predicted"/>
<evidence type="ECO:0000313" key="1">
    <source>
        <dbReference type="EMBL" id="MCA9397661.1"/>
    </source>
</evidence>
<sequence>MYRELHKDLCLDSLIPRLERFNLYPELLWINKDSREFSNEENICQRIRNLETVFENETILIKRLQNPI</sequence>
<protein>
    <submittedName>
        <fullName evidence="1">Uncharacterized protein</fullName>
    </submittedName>
</protein>
<comment type="caution">
    <text evidence="1">The sequence shown here is derived from an EMBL/GenBank/DDBJ whole genome shotgun (WGS) entry which is preliminary data.</text>
</comment>
<reference evidence="1" key="2">
    <citation type="journal article" date="2021" name="Microbiome">
        <title>Successional dynamics and alternative stable states in a saline activated sludge microbial community over 9 years.</title>
        <authorList>
            <person name="Wang Y."/>
            <person name="Ye J."/>
            <person name="Ju F."/>
            <person name="Liu L."/>
            <person name="Boyd J.A."/>
            <person name="Deng Y."/>
            <person name="Parks D.H."/>
            <person name="Jiang X."/>
            <person name="Yin X."/>
            <person name="Woodcroft B.J."/>
            <person name="Tyson G.W."/>
            <person name="Hugenholtz P."/>
            <person name="Polz M.F."/>
            <person name="Zhang T."/>
        </authorList>
    </citation>
    <scope>NUCLEOTIDE SEQUENCE</scope>
    <source>
        <strain evidence="1">HKST-UBA02</strain>
    </source>
</reference>
<name>A0A955RWW2_UNCKA</name>
<reference evidence="1" key="1">
    <citation type="submission" date="2020-04" db="EMBL/GenBank/DDBJ databases">
        <authorList>
            <person name="Zhang T."/>
        </authorList>
    </citation>
    <scope>NUCLEOTIDE SEQUENCE</scope>
    <source>
        <strain evidence="1">HKST-UBA02</strain>
    </source>
</reference>
<gene>
    <name evidence="1" type="ORF">KC573_02430</name>
</gene>
<evidence type="ECO:0000313" key="2">
    <source>
        <dbReference type="Proteomes" id="UP000699691"/>
    </source>
</evidence>
<dbReference type="AlphaFoldDB" id="A0A955RWW2"/>